<evidence type="ECO:0000313" key="5">
    <source>
        <dbReference type="Proteomes" id="UP000187404"/>
    </source>
</evidence>
<keyword evidence="5" id="KW-1185">Reference proteome</keyword>
<evidence type="ECO:0000313" key="4">
    <source>
        <dbReference type="EMBL" id="OLR56427.1"/>
    </source>
</evidence>
<dbReference type="RefSeq" id="WP_075714041.1">
    <property type="nucleotide sequence ID" value="NZ_MJIE01000001.1"/>
</dbReference>
<dbReference type="GO" id="GO:0008080">
    <property type="term" value="F:N-acetyltransferase activity"/>
    <property type="evidence" value="ECO:0007669"/>
    <property type="project" value="UniProtKB-ARBA"/>
</dbReference>
<evidence type="ECO:0000259" key="3">
    <source>
        <dbReference type="PROSITE" id="PS51186"/>
    </source>
</evidence>
<accession>A0A1Q9JJV0</accession>
<dbReference type="OrthoDB" id="9792929at2"/>
<evidence type="ECO:0000256" key="2">
    <source>
        <dbReference type="ARBA" id="ARBA00023315"/>
    </source>
</evidence>
<dbReference type="InterPro" id="IPR000182">
    <property type="entry name" value="GNAT_dom"/>
</dbReference>
<comment type="caution">
    <text evidence="4">The sequence shown here is derived from an EMBL/GenBank/DDBJ whole genome shotgun (WGS) entry which is preliminary data.</text>
</comment>
<dbReference type="AlphaFoldDB" id="A0A1Q9JJV0"/>
<keyword evidence="2" id="KW-0012">Acyltransferase</keyword>
<proteinExistence type="predicted"/>
<keyword evidence="1 4" id="KW-0808">Transferase</keyword>
<dbReference type="Gene3D" id="3.40.630.30">
    <property type="match status" value="1"/>
</dbReference>
<reference evidence="4 5" key="1">
    <citation type="journal article" date="2016" name="Appl. Environ. Microbiol.">
        <title>Function and Phylogeny of Bacterial Butyryl Coenzyme A:Acetate Transferases and Their Diversity in the Proximal Colon of Swine.</title>
        <authorList>
            <person name="Trachsel J."/>
            <person name="Bayles D.O."/>
            <person name="Looft T."/>
            <person name="Levine U.Y."/>
            <person name="Allen H.K."/>
        </authorList>
    </citation>
    <scope>NUCLEOTIDE SEQUENCE [LARGE SCALE GENOMIC DNA]</scope>
    <source>
        <strain evidence="4 5">68-3-10</strain>
    </source>
</reference>
<dbReference type="PROSITE" id="PS51186">
    <property type="entry name" value="GNAT"/>
    <property type="match status" value="1"/>
</dbReference>
<feature type="domain" description="N-acetyltransferase" evidence="3">
    <location>
        <begin position="1"/>
        <end position="153"/>
    </location>
</feature>
<gene>
    <name evidence="4" type="ORF">BHK98_10305</name>
</gene>
<evidence type="ECO:0000256" key="1">
    <source>
        <dbReference type="ARBA" id="ARBA00022679"/>
    </source>
</evidence>
<dbReference type="InterPro" id="IPR016181">
    <property type="entry name" value="Acyl_CoA_acyltransferase"/>
</dbReference>
<name>A0A1Q9JJV0_9FIRM</name>
<protein>
    <submittedName>
        <fullName evidence="4">Diamine acetyltransferase</fullName>
    </submittedName>
</protein>
<sequence length="153" mass="18107">MIRSCRRSDREPWCRLNKEFMSYEYEDENLWENPLEKGDPGEIFDAVMDSGQSPNRLYIIEEESEAVGFVNAVVFTSIWAHGEVLFIDDLFITERCRNRGYGGKALRELEDLVNKEGFRRVQLLAEDTNPGAVSFYEREEYRRQRINLFCKYL</sequence>
<dbReference type="SUPFAM" id="SSF55729">
    <property type="entry name" value="Acyl-CoA N-acyltransferases (Nat)"/>
    <property type="match status" value="1"/>
</dbReference>
<dbReference type="Proteomes" id="UP000187404">
    <property type="component" value="Unassembled WGS sequence"/>
</dbReference>
<dbReference type="CDD" id="cd04301">
    <property type="entry name" value="NAT_SF"/>
    <property type="match status" value="1"/>
</dbReference>
<dbReference type="Pfam" id="PF00583">
    <property type="entry name" value="Acetyltransf_1"/>
    <property type="match status" value="1"/>
</dbReference>
<organism evidence="4 5">
    <name type="scientific">Hornefia porci</name>
    <dbReference type="NCBI Taxonomy" id="2652292"/>
    <lineage>
        <taxon>Bacteria</taxon>
        <taxon>Bacillati</taxon>
        <taxon>Bacillota</taxon>
        <taxon>Clostridia</taxon>
        <taxon>Peptostreptococcales</taxon>
        <taxon>Anaerovoracaceae</taxon>
        <taxon>Hornefia</taxon>
    </lineage>
</organism>
<dbReference type="EMBL" id="MJIE01000001">
    <property type="protein sequence ID" value="OLR56427.1"/>
    <property type="molecule type" value="Genomic_DNA"/>
</dbReference>
<dbReference type="InterPro" id="IPR051016">
    <property type="entry name" value="Diverse_Substrate_AcTransf"/>
</dbReference>
<dbReference type="PANTHER" id="PTHR10545:SF29">
    <property type="entry name" value="GH14572P-RELATED"/>
    <property type="match status" value="1"/>
</dbReference>
<dbReference type="STRING" id="1261640.BHK98_10305"/>
<dbReference type="PANTHER" id="PTHR10545">
    <property type="entry name" value="DIAMINE N-ACETYLTRANSFERASE"/>
    <property type="match status" value="1"/>
</dbReference>